<dbReference type="Pfam" id="PF12260">
    <property type="entry name" value="PIP49_C"/>
    <property type="match status" value="1"/>
</dbReference>
<dbReference type="EMBL" id="GBXI01015626">
    <property type="protein sequence ID" value="JAC98665.1"/>
    <property type="molecule type" value="Transcribed_RNA"/>
</dbReference>
<proteinExistence type="inferred from homology"/>
<evidence type="ECO:0000256" key="1">
    <source>
        <dbReference type="ARBA" id="ARBA00004613"/>
    </source>
</evidence>
<reference evidence="6" key="2">
    <citation type="journal article" date="2015" name="Gigascience">
        <title>Reconstructing a comprehensive transcriptome assembly of a white-pupal translocated strain of the pest fruit fly Bactrocera cucurbitae.</title>
        <authorList>
            <person name="Sim S.B."/>
            <person name="Calla B."/>
            <person name="Hall B."/>
            <person name="DeRego T."/>
            <person name="Geib S.M."/>
        </authorList>
    </citation>
    <scope>NUCLEOTIDE SEQUENCE</scope>
</reference>
<comment type="similarity">
    <text evidence="2">Belongs to the DIPK family.</text>
</comment>
<keyword evidence="3" id="KW-0964">Secreted</keyword>
<keyword evidence="4" id="KW-0732">Signal</keyword>
<dbReference type="PANTHER" id="PTHR32073">
    <property type="entry name" value="GH11358P"/>
    <property type="match status" value="1"/>
</dbReference>
<evidence type="ECO:0000313" key="6">
    <source>
        <dbReference type="EMBL" id="JAC98665.1"/>
    </source>
</evidence>
<organism evidence="6">
    <name type="scientific">Zeugodacus cucurbitae</name>
    <name type="common">Melon fruit fly</name>
    <name type="synonym">Bactrocera cucurbitae</name>
    <dbReference type="NCBI Taxonomy" id="28588"/>
    <lineage>
        <taxon>Eukaryota</taxon>
        <taxon>Metazoa</taxon>
        <taxon>Ecdysozoa</taxon>
        <taxon>Arthropoda</taxon>
        <taxon>Hexapoda</taxon>
        <taxon>Insecta</taxon>
        <taxon>Pterygota</taxon>
        <taxon>Neoptera</taxon>
        <taxon>Endopterygota</taxon>
        <taxon>Diptera</taxon>
        <taxon>Brachycera</taxon>
        <taxon>Muscomorpha</taxon>
        <taxon>Tephritoidea</taxon>
        <taxon>Tephritidae</taxon>
        <taxon>Zeugodacus</taxon>
        <taxon>Zeugodacus</taxon>
    </lineage>
</organism>
<dbReference type="InterPro" id="IPR020519">
    <property type="entry name" value="DIPK2A/B"/>
</dbReference>
<feature type="domain" description="FAM69 protein-kinase" evidence="5">
    <location>
        <begin position="165"/>
        <end position="350"/>
    </location>
</feature>
<sequence length="384" mass="44570">MILMFILRFLLSKRFMILLIVILNARDFIDHMISLKVKDIQLDHIFGKSLVKQCNYILANVEYDEANTHNILGHLISRFGSHRHTAMFQSKINQNDKIIAKSYPKSMEIMRSLTYPLNREYLRKEYMAKVFKSDLHICPHESVQQFVNFFTTHSGHNETAVWLFLLTNPQVLIHPYLQAHGFPVPPLFGICGLTIFQMHVGQTLQHFYEANFDIKLRIAKQLLEAALKFTNGFEGFRMYITDITADNLIYNVERDKLYFIDLNTAYIVHAGSTTNSDDIDQHENIACDDCFAFVPIRLCTYGISDMNLLESCRFLREDLKRDRTKGFLKPIPTEITTKYTDLETLLDNCVDGGIKTEAETIEENSRFLTTLKLIELISNILNEF</sequence>
<name>A0A0A1WJ15_ZEUCU</name>
<protein>
    <submittedName>
        <fullName evidence="6">UPF0672 protein C3orf58 homolog</fullName>
    </submittedName>
</protein>
<comment type="subcellular location">
    <subcellularLocation>
        <location evidence="1">Secreted</location>
    </subcellularLocation>
</comment>
<accession>A0A0A1WJ15</accession>
<evidence type="ECO:0000256" key="2">
    <source>
        <dbReference type="ARBA" id="ARBA00006338"/>
    </source>
</evidence>
<evidence type="ECO:0000256" key="3">
    <source>
        <dbReference type="ARBA" id="ARBA00022525"/>
    </source>
</evidence>
<evidence type="ECO:0000259" key="5">
    <source>
        <dbReference type="Pfam" id="PF12260"/>
    </source>
</evidence>
<dbReference type="PANTHER" id="PTHR32073:SF7">
    <property type="entry name" value="GH11358P"/>
    <property type="match status" value="1"/>
</dbReference>
<evidence type="ECO:0000256" key="4">
    <source>
        <dbReference type="ARBA" id="ARBA00022729"/>
    </source>
</evidence>
<dbReference type="Gene3D" id="1.10.510.10">
    <property type="entry name" value="Transferase(Phosphotransferase) domain 1"/>
    <property type="match status" value="1"/>
</dbReference>
<reference evidence="6" key="1">
    <citation type="submission" date="2014-11" db="EMBL/GenBank/DDBJ databases">
        <authorList>
            <person name="Geib S."/>
        </authorList>
    </citation>
    <scope>NUCLEOTIDE SEQUENCE</scope>
</reference>
<dbReference type="AlphaFoldDB" id="A0A0A1WJ15"/>
<dbReference type="GO" id="GO:0005576">
    <property type="term" value="C:extracellular region"/>
    <property type="evidence" value="ECO:0007669"/>
    <property type="project" value="UniProtKB-SubCell"/>
</dbReference>
<gene>
    <name evidence="6" type="primary">CC058</name>
    <name evidence="6" type="ORF">g.11102</name>
</gene>
<dbReference type="InterPro" id="IPR022049">
    <property type="entry name" value="FAM69_kinase_dom"/>
</dbReference>